<dbReference type="CDD" id="cd07821">
    <property type="entry name" value="PYR_PYL_RCAR_like"/>
    <property type="match status" value="1"/>
</dbReference>
<dbReference type="Pfam" id="PF10604">
    <property type="entry name" value="Polyketide_cyc2"/>
    <property type="match status" value="1"/>
</dbReference>
<dbReference type="InterPro" id="IPR046037">
    <property type="entry name" value="DUF5995"/>
</dbReference>
<dbReference type="RefSeq" id="WP_007320728.1">
    <property type="nucleotide sequence ID" value="NZ_BAEE01000013.1"/>
</dbReference>
<dbReference type="Pfam" id="PF19458">
    <property type="entry name" value="DUF5995"/>
    <property type="match status" value="1"/>
</dbReference>
<keyword evidence="2" id="KW-1185">Reference proteome</keyword>
<protein>
    <submittedName>
        <fullName evidence="1">Polyketide cyclase/dehydrase</fullName>
    </submittedName>
</protein>
<dbReference type="Proteomes" id="UP000035088">
    <property type="component" value="Unassembled WGS sequence"/>
</dbReference>
<organism evidence="1 2">
    <name type="scientific">Gordonia araii NBRC 100433</name>
    <dbReference type="NCBI Taxonomy" id="1073574"/>
    <lineage>
        <taxon>Bacteria</taxon>
        <taxon>Bacillati</taxon>
        <taxon>Actinomycetota</taxon>
        <taxon>Actinomycetes</taxon>
        <taxon>Mycobacteriales</taxon>
        <taxon>Gordoniaceae</taxon>
        <taxon>Gordonia</taxon>
    </lineage>
</organism>
<dbReference type="AlphaFoldDB" id="G7GYH6"/>
<reference evidence="1 2" key="1">
    <citation type="submission" date="2011-11" db="EMBL/GenBank/DDBJ databases">
        <title>Whole genome shotgun sequence of Gordonia araii NBRC 100433.</title>
        <authorList>
            <person name="Yoshida Y."/>
            <person name="Hosoyama A."/>
            <person name="Tsuchikane K."/>
            <person name="Katsumata H."/>
            <person name="Yamazaki S."/>
            <person name="Fujita N."/>
        </authorList>
    </citation>
    <scope>NUCLEOTIDE SEQUENCE [LARGE SCALE GENOMIC DNA]</scope>
    <source>
        <strain evidence="1 2">NBRC 100433</strain>
    </source>
</reference>
<dbReference type="EMBL" id="BAEE01000013">
    <property type="protein sequence ID" value="GAB08651.1"/>
    <property type="molecule type" value="Genomic_DNA"/>
</dbReference>
<name>G7GYH6_9ACTN</name>
<dbReference type="STRING" id="1073574.GOARA_013_00950"/>
<gene>
    <name evidence="1" type="ORF">GOARA_013_00950</name>
</gene>
<dbReference type="InterPro" id="IPR019587">
    <property type="entry name" value="Polyketide_cyclase/dehydratase"/>
</dbReference>
<evidence type="ECO:0000313" key="2">
    <source>
        <dbReference type="Proteomes" id="UP000035088"/>
    </source>
</evidence>
<dbReference type="OrthoDB" id="4367247at2"/>
<accession>G7GYH6</accession>
<dbReference type="Gene3D" id="3.30.530.20">
    <property type="match status" value="1"/>
</dbReference>
<comment type="caution">
    <text evidence="1">The sequence shown here is derived from an EMBL/GenBank/DDBJ whole genome shotgun (WGS) entry which is preliminary data.</text>
</comment>
<sequence>MSRFELRRTLDCTPEVAWRLVTDPEQMRRWSTARVDLLDAGPGERPDTAGALRVITLPDGKRKLREVVEHAAPSREFRYRVYDGGPLLLSHQGVQTFTPTIDGRTELAWQVSMRLVAPPLSAVLCRVIRKQVGESLDLLADIAPGAEFDDPLPTTSPLAKDFAPGTPEFDQLLADAGSSLTVQRALADELAAAGDPKQWFARVYQYVTEEMIAAATGESPLGLDHPDWVLALIPAFHDYYERNLTAYRAGSDVEPAWVKAWSTAESQDPKRPHVPVMKGLLYGVSAHIDADLPRALAEVHRTHYPERDLREFRPDYLRLAPVFTAASDRLLADLPRSHKPWWTPLASRIHPQFRDSMLGRVGYDVGRHRVKTFAKAVEATRESTHADAGTVPTLRQAQ</sequence>
<evidence type="ECO:0000313" key="1">
    <source>
        <dbReference type="EMBL" id="GAB08651.1"/>
    </source>
</evidence>
<dbReference type="InterPro" id="IPR023393">
    <property type="entry name" value="START-like_dom_sf"/>
</dbReference>
<dbReference type="SUPFAM" id="SSF55961">
    <property type="entry name" value="Bet v1-like"/>
    <property type="match status" value="1"/>
</dbReference>
<proteinExistence type="predicted"/>